<evidence type="ECO:0000313" key="3">
    <source>
        <dbReference type="EMBL" id="MFC5510531.1"/>
    </source>
</evidence>
<evidence type="ECO:0000256" key="1">
    <source>
        <dbReference type="SAM" id="MobiDB-lite"/>
    </source>
</evidence>
<sequence>MTSQHTTIYTPFADGRPVRDIVEHTPALVNEPWCRNLLRHVLDSLEQQYASGAPHRAITPDTLVVLANGEALLMPSVADASATQAAPDLPADLQALALVVHYAITAELPPEGPLGPRLYDNYSEQLTKGLDCCLGPNRRLRPQTVADMRTLLGIGAGAATLPAAPVADTAGTAPAPDVDDATPQEALPAPAAPAPVLEAAGPVSEATPAGGDVAAPAILSLPGERPVAGPMALDGSPDAPAPSAPPQEGSGTYASEPVNLRELAAAGMLRKSATRDAAADKFTAPPRAAERIGAAPAPAGPAPAAQHKPSAAIPIAPRAGTSRAQPAQRRNDRAQRWGMIAGAAIVVLAAGGALVSYLQQNDAVDLAPLPLPPQERAATGLDAGETVVAPPAAVAIDPATGAAPFDGAPATVPNAAPAPAPAAGVTNDAVINGTTYKLLIKPWGTIYVNGVDRGVSPPVKRLTLGPGQHTIRLANPNFPEHIMTVEAGMREIETIEHDFTAQAE</sequence>
<accession>A0ABW0PD15</accession>
<name>A0ABW0PD15_9BURK</name>
<feature type="transmembrane region" description="Helical" evidence="2">
    <location>
        <begin position="337"/>
        <end position="358"/>
    </location>
</feature>
<evidence type="ECO:0008006" key="5">
    <source>
        <dbReference type="Google" id="ProtNLM"/>
    </source>
</evidence>
<organism evidence="3 4">
    <name type="scientific">Massilia jejuensis</name>
    <dbReference type="NCBI Taxonomy" id="648894"/>
    <lineage>
        <taxon>Bacteria</taxon>
        <taxon>Pseudomonadati</taxon>
        <taxon>Pseudomonadota</taxon>
        <taxon>Betaproteobacteria</taxon>
        <taxon>Burkholderiales</taxon>
        <taxon>Oxalobacteraceae</taxon>
        <taxon>Telluria group</taxon>
        <taxon>Massilia</taxon>
    </lineage>
</organism>
<evidence type="ECO:0000313" key="4">
    <source>
        <dbReference type="Proteomes" id="UP001596031"/>
    </source>
</evidence>
<evidence type="ECO:0000256" key="2">
    <source>
        <dbReference type="SAM" id="Phobius"/>
    </source>
</evidence>
<feature type="region of interest" description="Disordered" evidence="1">
    <location>
        <begin position="167"/>
        <end position="188"/>
    </location>
</feature>
<keyword evidence="2" id="KW-0472">Membrane</keyword>
<keyword evidence="2" id="KW-0812">Transmembrane</keyword>
<keyword evidence="2" id="KW-1133">Transmembrane helix</keyword>
<dbReference type="RefSeq" id="WP_379717924.1">
    <property type="nucleotide sequence ID" value="NZ_JBHSMS010000021.1"/>
</dbReference>
<dbReference type="SUPFAM" id="SSF56112">
    <property type="entry name" value="Protein kinase-like (PK-like)"/>
    <property type="match status" value="1"/>
</dbReference>
<protein>
    <recommendedName>
        <fullName evidence="5">PEGA domain-containing protein</fullName>
    </recommendedName>
</protein>
<dbReference type="InterPro" id="IPR011009">
    <property type="entry name" value="Kinase-like_dom_sf"/>
</dbReference>
<feature type="region of interest" description="Disordered" evidence="1">
    <location>
        <begin position="225"/>
        <end position="254"/>
    </location>
</feature>
<reference evidence="4" key="1">
    <citation type="journal article" date="2019" name="Int. J. Syst. Evol. Microbiol.">
        <title>The Global Catalogue of Microorganisms (GCM) 10K type strain sequencing project: providing services to taxonomists for standard genome sequencing and annotation.</title>
        <authorList>
            <consortium name="The Broad Institute Genomics Platform"/>
            <consortium name="The Broad Institute Genome Sequencing Center for Infectious Disease"/>
            <person name="Wu L."/>
            <person name="Ma J."/>
        </authorList>
    </citation>
    <scope>NUCLEOTIDE SEQUENCE [LARGE SCALE GENOMIC DNA]</scope>
    <source>
        <strain evidence="4">CCUG 38813</strain>
    </source>
</reference>
<gene>
    <name evidence="3" type="ORF">ACFPOU_05260</name>
</gene>
<proteinExistence type="predicted"/>
<comment type="caution">
    <text evidence="3">The sequence shown here is derived from an EMBL/GenBank/DDBJ whole genome shotgun (WGS) entry which is preliminary data.</text>
</comment>
<dbReference type="Proteomes" id="UP001596031">
    <property type="component" value="Unassembled WGS sequence"/>
</dbReference>
<keyword evidence="4" id="KW-1185">Reference proteome</keyword>
<dbReference type="EMBL" id="JBHSMS010000021">
    <property type="protein sequence ID" value="MFC5510531.1"/>
    <property type="molecule type" value="Genomic_DNA"/>
</dbReference>